<gene>
    <name evidence="1" type="ORF">J2S57_000980</name>
</gene>
<name>A0ABT9NXT9_9ACTN</name>
<dbReference type="Proteomes" id="UP001235712">
    <property type="component" value="Unassembled WGS sequence"/>
</dbReference>
<proteinExistence type="predicted"/>
<sequence>MRKFGNLEFGRTATLLDEKEMTVLTDPKPRVEEFPDGGAIVHVALYVDSVAVAPEHEESVDVKPFHRDEFKYLKPVAS</sequence>
<comment type="caution">
    <text evidence="1">The sequence shown here is derived from an EMBL/GenBank/DDBJ whole genome shotgun (WGS) entry which is preliminary data.</text>
</comment>
<dbReference type="EMBL" id="JAUSQZ010000001">
    <property type="protein sequence ID" value="MDP9825231.1"/>
    <property type="molecule type" value="Genomic_DNA"/>
</dbReference>
<evidence type="ECO:0000313" key="2">
    <source>
        <dbReference type="Proteomes" id="UP001235712"/>
    </source>
</evidence>
<organism evidence="1 2">
    <name type="scientific">Kineosporia succinea</name>
    <dbReference type="NCBI Taxonomy" id="84632"/>
    <lineage>
        <taxon>Bacteria</taxon>
        <taxon>Bacillati</taxon>
        <taxon>Actinomycetota</taxon>
        <taxon>Actinomycetes</taxon>
        <taxon>Kineosporiales</taxon>
        <taxon>Kineosporiaceae</taxon>
        <taxon>Kineosporia</taxon>
    </lineage>
</organism>
<reference evidence="1 2" key="1">
    <citation type="submission" date="2023-07" db="EMBL/GenBank/DDBJ databases">
        <title>Sequencing the genomes of 1000 actinobacteria strains.</title>
        <authorList>
            <person name="Klenk H.-P."/>
        </authorList>
    </citation>
    <scope>NUCLEOTIDE SEQUENCE [LARGE SCALE GENOMIC DNA]</scope>
    <source>
        <strain evidence="1 2">DSM 44388</strain>
    </source>
</reference>
<keyword evidence="2" id="KW-1185">Reference proteome</keyword>
<accession>A0ABT9NXT9</accession>
<evidence type="ECO:0000313" key="1">
    <source>
        <dbReference type="EMBL" id="MDP9825231.1"/>
    </source>
</evidence>
<dbReference type="RefSeq" id="WP_307238804.1">
    <property type="nucleotide sequence ID" value="NZ_JAUSQZ010000001.1"/>
</dbReference>
<protein>
    <submittedName>
        <fullName evidence="1">Uncharacterized protein</fullName>
    </submittedName>
</protein>